<accession>U6GY97</accession>
<dbReference type="SMART" id="SM00271">
    <property type="entry name" value="DnaJ"/>
    <property type="match status" value="1"/>
</dbReference>
<dbReference type="SUPFAM" id="SSF46565">
    <property type="entry name" value="Chaperone J-domain"/>
    <property type="match status" value="1"/>
</dbReference>
<dbReference type="OMA" id="NRAAYHA"/>
<keyword evidence="3" id="KW-0963">Cytoplasm</keyword>
<evidence type="ECO:0000256" key="5">
    <source>
        <dbReference type="ARBA" id="ARBA00023242"/>
    </source>
</evidence>
<dbReference type="PROSITE" id="PS50076">
    <property type="entry name" value="DNAJ_2"/>
    <property type="match status" value="1"/>
</dbReference>
<comment type="subcellular location">
    <subcellularLocation>
        <location evidence="2">Cytoplasm</location>
    </subcellularLocation>
    <subcellularLocation>
        <location evidence="1">Nucleus</location>
    </subcellularLocation>
</comment>
<protein>
    <submittedName>
        <fullName evidence="8">DnaJ domain-containing protein, putative</fullName>
    </submittedName>
</protein>
<dbReference type="RefSeq" id="XP_013246772.1">
    <property type="nucleotide sequence ID" value="XM_013391318.1"/>
</dbReference>
<feature type="region of interest" description="Disordered" evidence="6">
    <location>
        <begin position="121"/>
        <end position="157"/>
    </location>
</feature>
<feature type="domain" description="J" evidence="7">
    <location>
        <begin position="16"/>
        <end position="105"/>
    </location>
</feature>
<feature type="region of interest" description="Disordered" evidence="6">
    <location>
        <begin position="196"/>
        <end position="223"/>
    </location>
</feature>
<name>U6GY97_EIMAC</name>
<keyword evidence="4" id="KW-0143">Chaperone</keyword>
<dbReference type="OrthoDB" id="332635at2759"/>
<dbReference type="InterPro" id="IPR001623">
    <property type="entry name" value="DnaJ_domain"/>
</dbReference>
<dbReference type="GO" id="GO:0005681">
    <property type="term" value="C:spliceosomal complex"/>
    <property type="evidence" value="ECO:0007669"/>
    <property type="project" value="TreeGrafter"/>
</dbReference>
<evidence type="ECO:0000256" key="1">
    <source>
        <dbReference type="ARBA" id="ARBA00004123"/>
    </source>
</evidence>
<dbReference type="Gene3D" id="1.10.287.110">
    <property type="entry name" value="DnaJ domain"/>
    <property type="match status" value="1"/>
</dbReference>
<feature type="region of interest" description="Disordered" evidence="6">
    <location>
        <begin position="251"/>
        <end position="271"/>
    </location>
</feature>
<dbReference type="AlphaFoldDB" id="U6GY97"/>
<evidence type="ECO:0000313" key="8">
    <source>
        <dbReference type="EMBL" id="CDI84213.1"/>
    </source>
</evidence>
<organism evidence="8 9">
    <name type="scientific">Eimeria acervulina</name>
    <name type="common">Coccidian parasite</name>
    <dbReference type="NCBI Taxonomy" id="5801"/>
    <lineage>
        <taxon>Eukaryota</taxon>
        <taxon>Sar</taxon>
        <taxon>Alveolata</taxon>
        <taxon>Apicomplexa</taxon>
        <taxon>Conoidasida</taxon>
        <taxon>Coccidia</taxon>
        <taxon>Eucoccidiorida</taxon>
        <taxon>Eimeriorina</taxon>
        <taxon>Eimeriidae</taxon>
        <taxon>Eimeria</taxon>
    </lineage>
</organism>
<evidence type="ECO:0000313" key="9">
    <source>
        <dbReference type="Proteomes" id="UP000018050"/>
    </source>
</evidence>
<evidence type="ECO:0000259" key="7">
    <source>
        <dbReference type="PROSITE" id="PS50076"/>
    </source>
</evidence>
<dbReference type="InterPro" id="IPR052094">
    <property type="entry name" value="Pre-mRNA-splicing_ERAD"/>
</dbReference>
<feature type="compositionally biased region" description="Basic and acidic residues" evidence="6">
    <location>
        <begin position="121"/>
        <end position="148"/>
    </location>
</feature>
<dbReference type="GO" id="GO:0000390">
    <property type="term" value="P:spliceosomal complex disassembly"/>
    <property type="evidence" value="ECO:0007669"/>
    <property type="project" value="TreeGrafter"/>
</dbReference>
<sequence length="606" mass="63611">MDASRGQLPAGLGGKCPYSVLGLCASAEGKPLTVQEAAADEASVAAREALSSKAIGTAYRRAALKAHPDKNKGKETEAAAAFLVVNLAFAFLSSAEQREAYHQHLRTLLGLRQQREQQRLRWTERDKQKQQFKAELERKESAARHDTPRVNQQEEELQRIREQNAAFIKRHTEQRQKQIQETFREHSAQLLQQHQMQRSTSFSHAMPATHATHAGSSAETGAEETLEDILFRSVVLQWSVPKEQTAAEAAAASACNRQHEQPGAPAVAKDAAADIKSDTAAGAGTAETAAGAGTAKAAAAAGTAEAAAEGGEAGDAEAAATPATAAAGEAAADAPTPASLCALLWAHGAVDLCLFSRSRGLACVSFSSRERAIEAALLLQRQRKKEANSQAERLTVKLANKAKGFDLLLQKVRSAAAASDQQQQQQQQQQQHDEADDLREAAELAAETEEAAGAFASALAAAQSAAAPPAAAAAPPGEHPSAAPTAEQPTLNGSTFSQPNPSSSSSSSRGSMTLGEATSAAAAFGLGAAAASAQPISGAAASILEYVRSCSSRGMEEVQQQHAEAENDRGWEWVGGSKVAASMSMQQLEAAAFGELHRKKQQQQQQ</sequence>
<dbReference type="GeneID" id="25269489"/>
<evidence type="ECO:0000256" key="6">
    <source>
        <dbReference type="SAM" id="MobiDB-lite"/>
    </source>
</evidence>
<dbReference type="Proteomes" id="UP000018050">
    <property type="component" value="Unassembled WGS sequence"/>
</dbReference>
<evidence type="ECO:0000256" key="4">
    <source>
        <dbReference type="ARBA" id="ARBA00023186"/>
    </source>
</evidence>
<dbReference type="GO" id="GO:0005737">
    <property type="term" value="C:cytoplasm"/>
    <property type="evidence" value="ECO:0007669"/>
    <property type="project" value="UniProtKB-SubCell"/>
</dbReference>
<keyword evidence="5" id="KW-0539">Nucleus</keyword>
<feature type="compositionally biased region" description="Polar residues" evidence="6">
    <location>
        <begin position="487"/>
        <end position="501"/>
    </location>
</feature>
<dbReference type="EMBL" id="HG673619">
    <property type="protein sequence ID" value="CDI84213.1"/>
    <property type="molecule type" value="Genomic_DNA"/>
</dbReference>
<feature type="compositionally biased region" description="Low complexity" evidence="6">
    <location>
        <begin position="469"/>
        <end position="484"/>
    </location>
</feature>
<proteinExistence type="predicted"/>
<dbReference type="CDD" id="cd06257">
    <property type="entry name" value="DnaJ"/>
    <property type="match status" value="1"/>
</dbReference>
<keyword evidence="9" id="KW-1185">Reference proteome</keyword>
<dbReference type="VEuPathDB" id="ToxoDB:EAH_00014190"/>
<dbReference type="PANTHER" id="PTHR44313:SF1">
    <property type="entry name" value="DNAJ HOMOLOG SUBFAMILY C MEMBER 17"/>
    <property type="match status" value="1"/>
</dbReference>
<reference evidence="8" key="2">
    <citation type="submission" date="2013-10" db="EMBL/GenBank/DDBJ databases">
        <authorList>
            <person name="Aslett M."/>
        </authorList>
    </citation>
    <scope>NUCLEOTIDE SEQUENCE</scope>
    <source>
        <strain evidence="8">Houghton</strain>
    </source>
</reference>
<gene>
    <name evidence="8" type="ORF">EAH_00014190</name>
</gene>
<feature type="region of interest" description="Disordered" evidence="6">
    <location>
        <begin position="469"/>
        <end position="512"/>
    </location>
</feature>
<feature type="compositionally biased region" description="Low complexity" evidence="6">
    <location>
        <begin position="421"/>
        <end position="430"/>
    </location>
</feature>
<evidence type="ECO:0000256" key="3">
    <source>
        <dbReference type="ARBA" id="ARBA00022490"/>
    </source>
</evidence>
<dbReference type="Pfam" id="PF00226">
    <property type="entry name" value="DnaJ"/>
    <property type="match status" value="1"/>
</dbReference>
<feature type="region of interest" description="Disordered" evidence="6">
    <location>
        <begin position="418"/>
        <end position="438"/>
    </location>
</feature>
<dbReference type="InterPro" id="IPR036869">
    <property type="entry name" value="J_dom_sf"/>
</dbReference>
<evidence type="ECO:0000256" key="2">
    <source>
        <dbReference type="ARBA" id="ARBA00004496"/>
    </source>
</evidence>
<dbReference type="PANTHER" id="PTHR44313">
    <property type="entry name" value="DNAJ HOMOLOG SUBFAMILY C MEMBER 17"/>
    <property type="match status" value="1"/>
</dbReference>
<reference evidence="8" key="1">
    <citation type="submission" date="2013-10" db="EMBL/GenBank/DDBJ databases">
        <title>Genomic analysis of the causative agents of coccidiosis in chickens.</title>
        <authorList>
            <person name="Reid A.J."/>
            <person name="Blake D."/>
            <person name="Billington K."/>
            <person name="Browne H."/>
            <person name="Dunn M."/>
            <person name="Hung S."/>
            <person name="Kawahara F."/>
            <person name="Miranda-Saavedra D."/>
            <person name="Mourier T."/>
            <person name="Nagra H."/>
            <person name="Otto T.D."/>
            <person name="Rawlings N."/>
            <person name="Sanchez A."/>
            <person name="Sanders M."/>
            <person name="Subramaniam C."/>
            <person name="Tay Y."/>
            <person name="Dear P."/>
            <person name="Doerig C."/>
            <person name="Gruber A."/>
            <person name="Parkinson J."/>
            <person name="Shirley M."/>
            <person name="Wan K.L."/>
            <person name="Berriman M."/>
            <person name="Tomley F."/>
            <person name="Pain A."/>
        </authorList>
    </citation>
    <scope>NUCLEOTIDE SEQUENCE</scope>
    <source>
        <strain evidence="8">Houghton</strain>
    </source>
</reference>